<dbReference type="PANTHER" id="PTHR32251">
    <property type="entry name" value="3-OXO-5-ALPHA-STEROID 4-DEHYDROGENASE"/>
    <property type="match status" value="1"/>
</dbReference>
<evidence type="ECO:0000256" key="1">
    <source>
        <dbReference type="SAM" id="Phobius"/>
    </source>
</evidence>
<keyword evidence="1" id="KW-0472">Membrane</keyword>
<reference evidence="2" key="1">
    <citation type="journal article" date="2014" name="Int. J. Syst. Evol. Microbiol.">
        <title>Complete genome of a new Firmicutes species belonging to the dominant human colonic microbiota ('Ruminococcus bicirculans') reveals two chromosomes and a selective capacity to utilize plant glucans.</title>
        <authorList>
            <consortium name="NISC Comparative Sequencing Program"/>
            <person name="Wegmann U."/>
            <person name="Louis P."/>
            <person name="Goesmann A."/>
            <person name="Henrissat B."/>
            <person name="Duncan S.H."/>
            <person name="Flint H.J."/>
        </authorList>
    </citation>
    <scope>NUCLEOTIDE SEQUENCE</scope>
    <source>
        <strain evidence="2">NBRC 107169</strain>
    </source>
</reference>
<keyword evidence="1" id="KW-0812">Transmembrane</keyword>
<dbReference type="InterPro" id="IPR010721">
    <property type="entry name" value="UstE-like"/>
</dbReference>
<reference evidence="2" key="2">
    <citation type="submission" date="2023-01" db="EMBL/GenBank/DDBJ databases">
        <title>Draft genome sequence of Maritalea porphyrae strain NBRC 107169.</title>
        <authorList>
            <person name="Sun Q."/>
            <person name="Mori K."/>
        </authorList>
    </citation>
    <scope>NUCLEOTIDE SEQUENCE</scope>
    <source>
        <strain evidence="2">NBRC 107169</strain>
    </source>
</reference>
<feature type="transmembrane region" description="Helical" evidence="1">
    <location>
        <begin position="59"/>
        <end position="79"/>
    </location>
</feature>
<feature type="transmembrane region" description="Helical" evidence="1">
    <location>
        <begin position="21"/>
        <end position="47"/>
    </location>
</feature>
<accession>A0ABQ5USP1</accession>
<feature type="transmembrane region" description="Helical" evidence="1">
    <location>
        <begin position="113"/>
        <end position="130"/>
    </location>
</feature>
<dbReference type="Gene3D" id="1.20.120.1630">
    <property type="match status" value="1"/>
</dbReference>
<sequence length="230" mass="25808">MLDLYANKGSALPQKLTITALELGFIAFSYFLLFGDGDAIISSLFGWPVLENTPARRGIIFAFNLIILARMGVMMFMFLKRQIPWSEALSVPVAFAIYYVGFAILVLPNSAPLGTFDYVGIGIFALGCILNTGSEWQRHIFKSDPANKGKLFTGGLFAYSMHINFFGDVLWVLGYAMIAGHLFGYALPILLLSFFAFFNVPKLDDYLRARYGQPFKNYETATKRLIPFVW</sequence>
<dbReference type="PROSITE" id="PS50244">
    <property type="entry name" value="S5A_REDUCTASE"/>
    <property type="match status" value="1"/>
</dbReference>
<comment type="caution">
    <text evidence="2">The sequence shown here is derived from an EMBL/GenBank/DDBJ whole genome shotgun (WGS) entry which is preliminary data.</text>
</comment>
<proteinExistence type="predicted"/>
<dbReference type="RefSeq" id="WP_284362785.1">
    <property type="nucleotide sequence ID" value="NZ_BSNI01000002.1"/>
</dbReference>
<dbReference type="PANTHER" id="PTHR32251:SF15">
    <property type="entry name" value="3-OXO-5-ALPHA-STEROID 4-DEHYDROGENASE (DUF1295)"/>
    <property type="match status" value="1"/>
</dbReference>
<protein>
    <recommendedName>
        <fullName evidence="4">Steroid 5-alpha reductase C-terminal domain-containing protein</fullName>
    </recommendedName>
</protein>
<dbReference type="Proteomes" id="UP001161405">
    <property type="component" value="Unassembled WGS sequence"/>
</dbReference>
<evidence type="ECO:0000313" key="3">
    <source>
        <dbReference type="Proteomes" id="UP001161405"/>
    </source>
</evidence>
<feature type="transmembrane region" description="Helical" evidence="1">
    <location>
        <begin position="88"/>
        <end position="107"/>
    </location>
</feature>
<keyword evidence="3" id="KW-1185">Reference proteome</keyword>
<gene>
    <name evidence="2" type="ORF">GCM10007879_12210</name>
</gene>
<feature type="transmembrane region" description="Helical" evidence="1">
    <location>
        <begin position="182"/>
        <end position="200"/>
    </location>
</feature>
<evidence type="ECO:0008006" key="4">
    <source>
        <dbReference type="Google" id="ProtNLM"/>
    </source>
</evidence>
<dbReference type="Pfam" id="PF06966">
    <property type="entry name" value="DUF1295"/>
    <property type="match status" value="1"/>
</dbReference>
<name>A0ABQ5USP1_9HYPH</name>
<dbReference type="EMBL" id="BSNI01000002">
    <property type="protein sequence ID" value="GLQ16972.1"/>
    <property type="molecule type" value="Genomic_DNA"/>
</dbReference>
<feature type="transmembrane region" description="Helical" evidence="1">
    <location>
        <begin position="151"/>
        <end position="176"/>
    </location>
</feature>
<evidence type="ECO:0000313" key="2">
    <source>
        <dbReference type="EMBL" id="GLQ16972.1"/>
    </source>
</evidence>
<organism evidence="2 3">
    <name type="scientific">Maritalea porphyrae</name>
    <dbReference type="NCBI Taxonomy" id="880732"/>
    <lineage>
        <taxon>Bacteria</taxon>
        <taxon>Pseudomonadati</taxon>
        <taxon>Pseudomonadota</taxon>
        <taxon>Alphaproteobacteria</taxon>
        <taxon>Hyphomicrobiales</taxon>
        <taxon>Devosiaceae</taxon>
        <taxon>Maritalea</taxon>
    </lineage>
</organism>
<keyword evidence="1" id="KW-1133">Transmembrane helix</keyword>